<organism evidence="2 3">
    <name type="scientific">Amycolatopsis thermalba</name>
    <dbReference type="NCBI Taxonomy" id="944492"/>
    <lineage>
        <taxon>Bacteria</taxon>
        <taxon>Bacillati</taxon>
        <taxon>Actinomycetota</taxon>
        <taxon>Actinomycetes</taxon>
        <taxon>Pseudonocardiales</taxon>
        <taxon>Pseudonocardiaceae</taxon>
        <taxon>Amycolatopsis</taxon>
    </lineage>
</organism>
<sequence length="32" mass="3202">MYPCAGGHEGAGVITAVGPDTPAFEVGDHVVF</sequence>
<accession>A0ABY4P6B6</accession>
<keyword evidence="3" id="KW-1185">Reference proteome</keyword>
<dbReference type="Pfam" id="PF08240">
    <property type="entry name" value="ADH_N"/>
    <property type="match status" value="1"/>
</dbReference>
<dbReference type="SUPFAM" id="SSF50129">
    <property type="entry name" value="GroES-like"/>
    <property type="match status" value="1"/>
</dbReference>
<name>A0ABY4P6B6_9PSEU</name>
<evidence type="ECO:0000313" key="2">
    <source>
        <dbReference type="EMBL" id="UQS27995.1"/>
    </source>
</evidence>
<dbReference type="Proteomes" id="UP000830158">
    <property type="component" value="Chromosome"/>
</dbReference>
<reference evidence="2" key="1">
    <citation type="submission" date="2022-01" db="EMBL/GenBank/DDBJ databases">
        <title>PSI-footprinting approach for the identification of protein synthesis inhibitor producers.</title>
        <authorList>
            <person name="Handel F."/>
            <person name="Kulik A."/>
            <person name="Wex K.W."/>
            <person name="Berscheid A."/>
            <person name="Saur J.S."/>
            <person name="Winkler A."/>
            <person name="Wibberg D."/>
            <person name="Kalinowski J."/>
            <person name="Broetz-Oesterhelt H."/>
            <person name="Mast Y."/>
        </authorList>
    </citation>
    <scope>NUCLEOTIDE SEQUENCE</scope>
    <source>
        <strain evidence="2">KNN 49.3e</strain>
    </source>
</reference>
<dbReference type="InterPro" id="IPR011032">
    <property type="entry name" value="GroES-like_sf"/>
</dbReference>
<protein>
    <submittedName>
        <fullName evidence="2">Alcohol dehydrogenase catalytic domain-containing protein</fullName>
    </submittedName>
</protein>
<gene>
    <name evidence="2" type="ORF">L1857_25675</name>
</gene>
<dbReference type="EMBL" id="CP091196">
    <property type="protein sequence ID" value="UQS27995.1"/>
    <property type="molecule type" value="Genomic_DNA"/>
</dbReference>
<dbReference type="Gene3D" id="3.90.180.10">
    <property type="entry name" value="Medium-chain alcohol dehydrogenases, catalytic domain"/>
    <property type="match status" value="1"/>
</dbReference>
<feature type="domain" description="Alcohol dehydrogenase-like N-terminal" evidence="1">
    <location>
        <begin position="2"/>
        <end position="31"/>
    </location>
</feature>
<dbReference type="InterPro" id="IPR013154">
    <property type="entry name" value="ADH-like_N"/>
</dbReference>
<proteinExistence type="predicted"/>
<evidence type="ECO:0000259" key="1">
    <source>
        <dbReference type="Pfam" id="PF08240"/>
    </source>
</evidence>
<evidence type="ECO:0000313" key="3">
    <source>
        <dbReference type="Proteomes" id="UP000830158"/>
    </source>
</evidence>